<evidence type="ECO:0000313" key="2">
    <source>
        <dbReference type="EMBL" id="KAJ3216631.1"/>
    </source>
</evidence>
<comment type="similarity">
    <text evidence="1">Belongs to the AIM24 family.</text>
</comment>
<reference evidence="2" key="1">
    <citation type="submission" date="2020-05" db="EMBL/GenBank/DDBJ databases">
        <title>Phylogenomic resolution of chytrid fungi.</title>
        <authorList>
            <person name="Stajich J.E."/>
            <person name="Amses K."/>
            <person name="Simmons R."/>
            <person name="Seto K."/>
            <person name="Myers J."/>
            <person name="Bonds A."/>
            <person name="Quandt C.A."/>
            <person name="Barry K."/>
            <person name="Liu P."/>
            <person name="Grigoriev I."/>
            <person name="Longcore J.E."/>
            <person name="James T.Y."/>
        </authorList>
    </citation>
    <scope>NUCLEOTIDE SEQUENCE</scope>
    <source>
        <strain evidence="2">JEL0476</strain>
    </source>
</reference>
<evidence type="ECO:0000256" key="1">
    <source>
        <dbReference type="RuleBase" id="RU363045"/>
    </source>
</evidence>
<comment type="subcellular location">
    <subcellularLocation>
        <location evidence="1">Mitochondrion</location>
    </subcellularLocation>
</comment>
<proteinExistence type="inferred from homology"/>
<organism evidence="2 3">
    <name type="scientific">Clydaea vesicula</name>
    <dbReference type="NCBI Taxonomy" id="447962"/>
    <lineage>
        <taxon>Eukaryota</taxon>
        <taxon>Fungi</taxon>
        <taxon>Fungi incertae sedis</taxon>
        <taxon>Chytridiomycota</taxon>
        <taxon>Chytridiomycota incertae sedis</taxon>
        <taxon>Chytridiomycetes</taxon>
        <taxon>Lobulomycetales</taxon>
        <taxon>Lobulomycetaceae</taxon>
        <taxon>Clydaea</taxon>
    </lineage>
</organism>
<dbReference type="PANTHER" id="PTHR43657">
    <property type="entry name" value="TRYPTOPHAN RNA-BINDING ATTENUATOR PROTEIN-LIKE PROTEIN"/>
    <property type="match status" value="1"/>
</dbReference>
<dbReference type="AlphaFoldDB" id="A0AAD5XYP3"/>
<comment type="caution">
    <text evidence="2">The sequence shown here is derived from an EMBL/GenBank/DDBJ whole genome shotgun (WGS) entry which is preliminary data.</text>
</comment>
<sequence length="249" mass="27321">MLRYPQPPPQQQYQQQYGAQNHGSFGPFTYQTLYRDANTVLKINFPQGEVITARAGAMVAMTPNIKIEGKMKGISKLFTSGNMFEQKLIARVGGGPAEVLLAPRFLGDILPIVLDGRTQFNASKGQFLAKTQGVEKITKSQGLGSGFFSGEGMFIDVYGGQGLLFLQVLGAVHPIDLAPGQEYIIDNGHLVAWEVSTRYCTEQASGFFDSMKSGEGVVCRFSGPGRVYIQTRNPEELKDWIESVVTNQK</sequence>
<dbReference type="Proteomes" id="UP001211065">
    <property type="component" value="Unassembled WGS sequence"/>
</dbReference>
<dbReference type="NCBIfam" id="TIGR00266">
    <property type="entry name" value="TIGR00266 family protein"/>
    <property type="match status" value="1"/>
</dbReference>
<protein>
    <recommendedName>
        <fullName evidence="1">Altered inheritance of mitochondria protein 24, mitochondrial</fullName>
    </recommendedName>
</protein>
<dbReference type="Pfam" id="PF01987">
    <property type="entry name" value="AIM24"/>
    <property type="match status" value="1"/>
</dbReference>
<dbReference type="InterPro" id="IPR002838">
    <property type="entry name" value="AIM24"/>
</dbReference>
<dbReference type="SUPFAM" id="SSF51219">
    <property type="entry name" value="TRAP-like"/>
    <property type="match status" value="1"/>
</dbReference>
<dbReference type="GO" id="GO:0005739">
    <property type="term" value="C:mitochondrion"/>
    <property type="evidence" value="ECO:0007669"/>
    <property type="project" value="UniProtKB-SubCell"/>
</dbReference>
<accession>A0AAD5XYP3</accession>
<dbReference type="PANTHER" id="PTHR43657:SF1">
    <property type="entry name" value="ALTERED INHERITANCE OF MITOCHONDRIA PROTEIN 24, MITOCHONDRIAL"/>
    <property type="match status" value="1"/>
</dbReference>
<name>A0AAD5XYP3_9FUNG</name>
<dbReference type="InterPro" id="IPR036983">
    <property type="entry name" value="AIM24_sf"/>
</dbReference>
<keyword evidence="1" id="KW-0496">Mitochondrion</keyword>
<dbReference type="InterPro" id="IPR016031">
    <property type="entry name" value="Trp_RNA-bd_attenuator-like_dom"/>
</dbReference>
<gene>
    <name evidence="2" type="ORF">HK099_005793</name>
</gene>
<evidence type="ECO:0000313" key="3">
    <source>
        <dbReference type="Proteomes" id="UP001211065"/>
    </source>
</evidence>
<keyword evidence="3" id="KW-1185">Reference proteome</keyword>
<dbReference type="EMBL" id="JADGJW010000468">
    <property type="protein sequence ID" value="KAJ3216631.1"/>
    <property type="molecule type" value="Genomic_DNA"/>
</dbReference>
<dbReference type="Gene3D" id="3.60.160.10">
    <property type="entry name" value="Mitochondrial biogenesis AIM24"/>
    <property type="match status" value="1"/>
</dbReference>